<dbReference type="PROSITE" id="PS50928">
    <property type="entry name" value="ABC_TM1"/>
    <property type="match status" value="1"/>
</dbReference>
<evidence type="ECO:0000256" key="5">
    <source>
        <dbReference type="ARBA" id="ARBA00022989"/>
    </source>
</evidence>
<evidence type="ECO:0000313" key="10">
    <source>
        <dbReference type="Proteomes" id="UP000199050"/>
    </source>
</evidence>
<evidence type="ECO:0000256" key="7">
    <source>
        <dbReference type="RuleBase" id="RU363032"/>
    </source>
</evidence>
<feature type="transmembrane region" description="Helical" evidence="7">
    <location>
        <begin position="137"/>
        <end position="159"/>
    </location>
</feature>
<dbReference type="GO" id="GO:0005886">
    <property type="term" value="C:plasma membrane"/>
    <property type="evidence" value="ECO:0007669"/>
    <property type="project" value="UniProtKB-SubCell"/>
</dbReference>
<evidence type="ECO:0000256" key="2">
    <source>
        <dbReference type="ARBA" id="ARBA00022448"/>
    </source>
</evidence>
<dbReference type="InterPro" id="IPR035906">
    <property type="entry name" value="MetI-like_sf"/>
</dbReference>
<name>A0A1G9AZ44_9BACL</name>
<comment type="subcellular location">
    <subcellularLocation>
        <location evidence="1 7">Cell membrane</location>
        <topology evidence="1 7">Multi-pass membrane protein</topology>
    </subcellularLocation>
</comment>
<dbReference type="RefSeq" id="WP_244157824.1">
    <property type="nucleotide sequence ID" value="NZ_CBCSKY010000014.1"/>
</dbReference>
<accession>A0A1G9AZ44</accession>
<evidence type="ECO:0000256" key="4">
    <source>
        <dbReference type="ARBA" id="ARBA00022692"/>
    </source>
</evidence>
<dbReference type="GO" id="GO:0055085">
    <property type="term" value="P:transmembrane transport"/>
    <property type="evidence" value="ECO:0007669"/>
    <property type="project" value="InterPro"/>
</dbReference>
<keyword evidence="3" id="KW-1003">Cell membrane</keyword>
<feature type="transmembrane region" description="Helical" evidence="7">
    <location>
        <begin position="106"/>
        <end position="125"/>
    </location>
</feature>
<proteinExistence type="inferred from homology"/>
<dbReference type="SUPFAM" id="SSF161098">
    <property type="entry name" value="MetI-like"/>
    <property type="match status" value="1"/>
</dbReference>
<dbReference type="CDD" id="cd06261">
    <property type="entry name" value="TM_PBP2"/>
    <property type="match status" value="1"/>
</dbReference>
<keyword evidence="10" id="KW-1185">Reference proteome</keyword>
<keyword evidence="6 7" id="KW-0472">Membrane</keyword>
<dbReference type="PANTHER" id="PTHR43744">
    <property type="entry name" value="ABC TRANSPORTER PERMEASE PROTEIN MG189-RELATED-RELATED"/>
    <property type="match status" value="1"/>
</dbReference>
<evidence type="ECO:0000256" key="3">
    <source>
        <dbReference type="ARBA" id="ARBA00022475"/>
    </source>
</evidence>
<evidence type="ECO:0000313" key="9">
    <source>
        <dbReference type="EMBL" id="SDK32606.1"/>
    </source>
</evidence>
<dbReference type="PANTHER" id="PTHR43744:SF9">
    <property type="entry name" value="POLYGALACTURONAN_RHAMNOGALACTURONAN TRANSPORT SYSTEM PERMEASE PROTEIN YTCP"/>
    <property type="match status" value="1"/>
</dbReference>
<keyword evidence="2 7" id="KW-0813">Transport</keyword>
<dbReference type="Gene3D" id="1.10.3720.10">
    <property type="entry name" value="MetI-like"/>
    <property type="match status" value="1"/>
</dbReference>
<feature type="domain" description="ABC transmembrane type-1" evidence="8">
    <location>
        <begin position="71"/>
        <end position="275"/>
    </location>
</feature>
<gene>
    <name evidence="9" type="ORF">SAMN05216192_13836</name>
</gene>
<feature type="transmembrane region" description="Helical" evidence="7">
    <location>
        <begin position="12"/>
        <end position="34"/>
    </location>
</feature>
<dbReference type="InterPro" id="IPR000515">
    <property type="entry name" value="MetI-like"/>
</dbReference>
<feature type="transmembrane region" description="Helical" evidence="7">
    <location>
        <begin position="71"/>
        <end position="94"/>
    </location>
</feature>
<dbReference type="Proteomes" id="UP000199050">
    <property type="component" value="Unassembled WGS sequence"/>
</dbReference>
<evidence type="ECO:0000256" key="1">
    <source>
        <dbReference type="ARBA" id="ARBA00004651"/>
    </source>
</evidence>
<dbReference type="Pfam" id="PF00528">
    <property type="entry name" value="BPD_transp_1"/>
    <property type="match status" value="1"/>
</dbReference>
<evidence type="ECO:0000256" key="6">
    <source>
        <dbReference type="ARBA" id="ARBA00023136"/>
    </source>
</evidence>
<keyword evidence="5 7" id="KW-1133">Transmembrane helix</keyword>
<dbReference type="STRING" id="1174501.SAMN05216192_13836"/>
<feature type="transmembrane region" description="Helical" evidence="7">
    <location>
        <begin position="180"/>
        <end position="200"/>
    </location>
</feature>
<reference evidence="10" key="1">
    <citation type="submission" date="2016-10" db="EMBL/GenBank/DDBJ databases">
        <authorList>
            <person name="Varghese N."/>
            <person name="Submissions S."/>
        </authorList>
    </citation>
    <scope>NUCLEOTIDE SEQUENCE [LARGE SCALE GENOMIC DNA]</scope>
    <source>
        <strain evidence="10">CGMCC 1.11012</strain>
    </source>
</reference>
<comment type="similarity">
    <text evidence="7">Belongs to the binding-protein-dependent transport system permease family.</text>
</comment>
<sequence>MKKSSISQTIMYLCITLYSALCLIPMLLVLMISITDEDAILKNGYSLFPEKFSLYAYKVIFTGGSQVLHSYMISIIVTVVGTSLAILITAMAGYTLANKSVKYRNVLSLYFFITMIFSAGIVPWYLMNRWLGLTDNILALIIPSLLFSPFNLFLVRNFMNGVPDSLRESATIDGANDLTIAFRIYLPLCTPVLATIALFYGLDYWNNWWNAIMLIDDKSLYPLQFMLLQLKSEISMLNQMTMLAGADDITLPSESVKMATAIVTIGPIIFLYPYLQKYFVKGLVIGSVKG</sequence>
<dbReference type="EMBL" id="FNDX01000038">
    <property type="protein sequence ID" value="SDK32606.1"/>
    <property type="molecule type" value="Genomic_DNA"/>
</dbReference>
<feature type="transmembrane region" description="Helical" evidence="7">
    <location>
        <begin position="258"/>
        <end position="275"/>
    </location>
</feature>
<dbReference type="AlphaFoldDB" id="A0A1G9AZ44"/>
<organism evidence="9 10">
    <name type="scientific">Paenibacillus typhae</name>
    <dbReference type="NCBI Taxonomy" id="1174501"/>
    <lineage>
        <taxon>Bacteria</taxon>
        <taxon>Bacillati</taxon>
        <taxon>Bacillota</taxon>
        <taxon>Bacilli</taxon>
        <taxon>Bacillales</taxon>
        <taxon>Paenibacillaceae</taxon>
        <taxon>Paenibacillus</taxon>
    </lineage>
</organism>
<evidence type="ECO:0000259" key="8">
    <source>
        <dbReference type="PROSITE" id="PS50928"/>
    </source>
</evidence>
<protein>
    <submittedName>
        <fullName evidence="9">Carbohydrate ABC transporter membrane protein 2, CUT1 family</fullName>
    </submittedName>
</protein>
<keyword evidence="4 7" id="KW-0812">Transmembrane</keyword>